<dbReference type="Proteomes" id="UP000785679">
    <property type="component" value="Unassembled WGS sequence"/>
</dbReference>
<comment type="caution">
    <text evidence="1">The sequence shown here is derived from an EMBL/GenBank/DDBJ whole genome shotgun (WGS) entry which is preliminary data.</text>
</comment>
<name>A0A8J8T5D2_HALGN</name>
<evidence type="ECO:0000313" key="1">
    <source>
        <dbReference type="EMBL" id="TNV83012.1"/>
    </source>
</evidence>
<keyword evidence="2" id="KW-1185">Reference proteome</keyword>
<protein>
    <submittedName>
        <fullName evidence="1">Uncharacterized protein</fullName>
    </submittedName>
</protein>
<proteinExistence type="predicted"/>
<evidence type="ECO:0000313" key="2">
    <source>
        <dbReference type="Proteomes" id="UP000785679"/>
    </source>
</evidence>
<dbReference type="AlphaFoldDB" id="A0A8J8T5D2"/>
<organism evidence="1 2">
    <name type="scientific">Halteria grandinella</name>
    <dbReference type="NCBI Taxonomy" id="5974"/>
    <lineage>
        <taxon>Eukaryota</taxon>
        <taxon>Sar</taxon>
        <taxon>Alveolata</taxon>
        <taxon>Ciliophora</taxon>
        <taxon>Intramacronucleata</taxon>
        <taxon>Spirotrichea</taxon>
        <taxon>Stichotrichia</taxon>
        <taxon>Sporadotrichida</taxon>
        <taxon>Halteriidae</taxon>
        <taxon>Halteria</taxon>
    </lineage>
</organism>
<reference evidence="1" key="1">
    <citation type="submission" date="2019-06" db="EMBL/GenBank/DDBJ databases">
        <authorList>
            <person name="Zheng W."/>
        </authorList>
    </citation>
    <scope>NUCLEOTIDE SEQUENCE</scope>
    <source>
        <strain evidence="1">QDHG01</strain>
    </source>
</reference>
<dbReference type="EMBL" id="RRYP01004261">
    <property type="protein sequence ID" value="TNV83012.1"/>
    <property type="molecule type" value="Genomic_DNA"/>
</dbReference>
<gene>
    <name evidence="1" type="ORF">FGO68_gene4607</name>
</gene>
<sequence>MEYMNDNEGLLEFHHDDNKLDAALSRFELPQEEPLPSKTKEDICPLIELRSIELFSQAQEDIQNRMNSQMTQIGTKKRAVGTKRAKKQNEWQKFTKDLIKVRVKNMATQKIKVEEDVDDEADYIDLDHIRDQMQEMLYNDYESDQGEEVKQDGGIDDINNFLMEKSEETPLPLNTFKFAKTNHFIMSQQVTKPKTTFDLFAKPQQQSARNSVVPTAAKSELEVKREYLNGLGIKAKDLAQGNVNRMYAEMLEYQKSGKIPEYLL</sequence>
<accession>A0A8J8T5D2</accession>